<dbReference type="InterPro" id="IPR011990">
    <property type="entry name" value="TPR-like_helical_dom_sf"/>
</dbReference>
<dbReference type="InterPro" id="IPR019734">
    <property type="entry name" value="TPR_rpt"/>
</dbReference>
<protein>
    <submittedName>
        <fullName evidence="3">TolB amino-terminal domain-containing protein</fullName>
    </submittedName>
    <submittedName>
        <fullName evidence="2">TolB-like protein</fullName>
    </submittedName>
</protein>
<sequence>MLAYLACQPGLRAERAALADLLWSDRSEAQARASLRQELSLLRRVLGDALAADRQAVWLVAGAVQVDRDGGAFLGGFDLRSEGFEDWLRSERARAPVEAAKAPIRAGAERATLAVLPFDELGASDEDMFADGVVEEITNTLSRVREFDVIARQSAYALRGQALSAPETAGRLGADYLVEGTVRRAGDRVRIAVQLVDGSDSHVLWSARFDETMDDLFELQDRIAASVAGQVAPSLRAAEITRAGRRAPEDRTTYEMTLTAYPHFWSLRQEGNATAGALLDRALARDPEYALAAALRAWVHAQQNTYMWAVDPAKERARALELANRAAELVTDHAPTLMAIAGAYSQASADEALALTFLDRVLEIDPNNAWAWIRLGWLRQYKGEVEGALEAFDRAERLSPLDPFAHQITFGRAAAYYRWAEDPSDGLRMIEDGLRRHPGVLWPWRMVAVANVRLGRTEAAQAAARRLLDRLPHVTIRYLRACLPPAAVHFDDVYFEHLGVAGFPD</sequence>
<dbReference type="Pfam" id="PF13431">
    <property type="entry name" value="TPR_17"/>
    <property type="match status" value="1"/>
</dbReference>
<keyword evidence="1" id="KW-0802">TPR repeat</keyword>
<dbReference type="GO" id="GO:0003677">
    <property type="term" value="F:DNA binding"/>
    <property type="evidence" value="ECO:0007669"/>
    <property type="project" value="InterPro"/>
</dbReference>
<evidence type="ECO:0000313" key="3">
    <source>
        <dbReference type="EMBL" id="SSA51926.1"/>
    </source>
</evidence>
<dbReference type="AlphaFoldDB" id="A0A2Y9B5S5"/>
<gene>
    <name evidence="2" type="ORF">BCF38_1286</name>
    <name evidence="3" type="ORF">SAMN05421539_1286</name>
</gene>
<dbReference type="SUPFAM" id="SSF52964">
    <property type="entry name" value="TolB, N-terminal domain"/>
    <property type="match status" value="1"/>
</dbReference>
<name>A0A2Y9B5S5_9RHOB</name>
<dbReference type="SUPFAM" id="SSF48452">
    <property type="entry name" value="TPR-like"/>
    <property type="match status" value="1"/>
</dbReference>
<dbReference type="Gene3D" id="1.10.10.10">
    <property type="entry name" value="Winged helix-like DNA-binding domain superfamily/Winged helix DNA-binding domain"/>
    <property type="match status" value="1"/>
</dbReference>
<dbReference type="InterPro" id="IPR036388">
    <property type="entry name" value="WH-like_DNA-bd_sf"/>
</dbReference>
<dbReference type="PROSITE" id="PS50005">
    <property type="entry name" value="TPR"/>
    <property type="match status" value="1"/>
</dbReference>
<dbReference type="InterPro" id="IPR016032">
    <property type="entry name" value="Sig_transdc_resp-reg_C-effctor"/>
</dbReference>
<evidence type="ECO:0000256" key="1">
    <source>
        <dbReference type="PROSITE-ProRule" id="PRU00339"/>
    </source>
</evidence>
<dbReference type="GO" id="GO:0006355">
    <property type="term" value="P:regulation of DNA-templated transcription"/>
    <property type="evidence" value="ECO:0007669"/>
    <property type="project" value="InterPro"/>
</dbReference>
<dbReference type="SMART" id="SM00028">
    <property type="entry name" value="TPR"/>
    <property type="match status" value="2"/>
</dbReference>
<feature type="repeat" description="TPR" evidence="1">
    <location>
        <begin position="369"/>
        <end position="402"/>
    </location>
</feature>
<evidence type="ECO:0000313" key="4">
    <source>
        <dbReference type="Proteomes" id="UP000245839"/>
    </source>
</evidence>
<accession>A0A2Y9B5S5</accession>
<reference evidence="3 5" key="1">
    <citation type="submission" date="2016-10" db="EMBL/GenBank/DDBJ databases">
        <authorList>
            <person name="Cai Z."/>
        </authorList>
    </citation>
    <scope>NUCLEOTIDE SEQUENCE [LARGE SCALE GENOMIC DNA]</scope>
    <source>
        <strain evidence="3 5">DSM 25227</strain>
    </source>
</reference>
<evidence type="ECO:0000313" key="5">
    <source>
        <dbReference type="Proteomes" id="UP000251571"/>
    </source>
</evidence>
<dbReference type="SUPFAM" id="SSF46894">
    <property type="entry name" value="C-terminal effector domain of the bipartite response regulators"/>
    <property type="match status" value="1"/>
</dbReference>
<dbReference type="Gene3D" id="1.25.40.10">
    <property type="entry name" value="Tetratricopeptide repeat domain"/>
    <property type="match status" value="1"/>
</dbReference>
<dbReference type="Proteomes" id="UP000251571">
    <property type="component" value="Unassembled WGS sequence"/>
</dbReference>
<dbReference type="EMBL" id="QGDJ01000028">
    <property type="protein sequence ID" value="PWJ09845.1"/>
    <property type="molecule type" value="Genomic_DNA"/>
</dbReference>
<dbReference type="Gene3D" id="3.40.50.10070">
    <property type="entry name" value="TolB, N-terminal domain"/>
    <property type="match status" value="1"/>
</dbReference>
<proteinExistence type="predicted"/>
<organism evidence="3 5">
    <name type="scientific">Jannaschia seohaensis</name>
    <dbReference type="NCBI Taxonomy" id="475081"/>
    <lineage>
        <taxon>Bacteria</taxon>
        <taxon>Pseudomonadati</taxon>
        <taxon>Pseudomonadota</taxon>
        <taxon>Alphaproteobacteria</taxon>
        <taxon>Rhodobacterales</taxon>
        <taxon>Roseobacteraceae</taxon>
        <taxon>Jannaschia</taxon>
    </lineage>
</organism>
<keyword evidence="4" id="KW-1185">Reference proteome</keyword>
<evidence type="ECO:0000313" key="2">
    <source>
        <dbReference type="EMBL" id="PWJ09845.1"/>
    </source>
</evidence>
<reference evidence="2 4" key="2">
    <citation type="submission" date="2018-03" db="EMBL/GenBank/DDBJ databases">
        <title>Genomic Encyclopedia of Archaeal and Bacterial Type Strains, Phase II (KMG-II): from individual species to whole genera.</title>
        <authorList>
            <person name="Goeker M."/>
        </authorList>
    </citation>
    <scope>NUCLEOTIDE SEQUENCE [LARGE SCALE GENOMIC DNA]</scope>
    <source>
        <strain evidence="2 4">DSM 25227</strain>
    </source>
</reference>
<dbReference type="Proteomes" id="UP000245839">
    <property type="component" value="Unassembled WGS sequence"/>
</dbReference>
<dbReference type="EMBL" id="UETC01000028">
    <property type="protein sequence ID" value="SSA51926.1"/>
    <property type="molecule type" value="Genomic_DNA"/>
</dbReference>